<dbReference type="Pfam" id="PF18790">
    <property type="entry name" value="KfrB"/>
    <property type="match status" value="1"/>
</dbReference>
<dbReference type="Proteomes" id="UP000018420">
    <property type="component" value="Unassembled WGS sequence"/>
</dbReference>
<gene>
    <name evidence="3" type="ORF">L292_2105</name>
</gene>
<organism evidence="3 4">
    <name type="scientific">Acinetobacter junii CIP 107470 = MTCC 11364</name>
    <dbReference type="NCBI Taxonomy" id="1217666"/>
    <lineage>
        <taxon>Bacteria</taxon>
        <taxon>Pseudomonadati</taxon>
        <taxon>Pseudomonadota</taxon>
        <taxon>Gammaproteobacteria</taxon>
        <taxon>Moraxellales</taxon>
        <taxon>Moraxellaceae</taxon>
        <taxon>Acinetobacter</taxon>
    </lineage>
</organism>
<reference evidence="3 4" key="1">
    <citation type="submission" date="2013-05" db="EMBL/GenBank/DDBJ databases">
        <title>Genome assembly of Acinetobacter junii MTCC 11364.</title>
        <authorList>
            <person name="Khatri I."/>
            <person name="Singh N.K."/>
            <person name="Subramanian S."/>
            <person name="Mayilraj S."/>
        </authorList>
    </citation>
    <scope>NUCLEOTIDE SEQUENCE [LARGE SCALE GENOMIC DNA]</scope>
    <source>
        <strain evidence="3 4">MTCC 11364</strain>
    </source>
</reference>
<evidence type="ECO:0000256" key="1">
    <source>
        <dbReference type="SAM" id="MobiDB-lite"/>
    </source>
</evidence>
<dbReference type="EMBL" id="ASYZ01000033">
    <property type="protein sequence ID" value="EPR86871.1"/>
    <property type="molecule type" value="Genomic_DNA"/>
</dbReference>
<evidence type="ECO:0000259" key="2">
    <source>
        <dbReference type="Pfam" id="PF18790"/>
    </source>
</evidence>
<name>S7WUJ5_ACIJU</name>
<feature type="domain" description="KfrB" evidence="2">
    <location>
        <begin position="72"/>
        <end position="109"/>
    </location>
</feature>
<sequence length="168" mass="18543">MNFDSKNPIKPMTLMKPEGSLKVAVLNGSRQLDQVIDGKWNTLKVLPENGLPKGIYQLSDAIKPIPSKDEKTFSGQILHVDNNYLYQLTGPNEILKHDKHLLSKAVLPETKLSVGQYCSIKCQAGKILEVSKNLSSSSHNAPAPLASHMQQDIKQPALTMTKISKPKM</sequence>
<dbReference type="PATRIC" id="fig|1330047.3.peg.727"/>
<evidence type="ECO:0000313" key="3">
    <source>
        <dbReference type="EMBL" id="EPR86871.1"/>
    </source>
</evidence>
<feature type="region of interest" description="Disordered" evidence="1">
    <location>
        <begin position="138"/>
        <end position="168"/>
    </location>
</feature>
<dbReference type="InterPro" id="IPR040782">
    <property type="entry name" value="KfrB"/>
</dbReference>
<protein>
    <submittedName>
        <fullName evidence="3">IncP-type DNA transfer protein TraB</fullName>
    </submittedName>
</protein>
<evidence type="ECO:0000313" key="4">
    <source>
        <dbReference type="Proteomes" id="UP000018420"/>
    </source>
</evidence>
<dbReference type="AlphaFoldDB" id="S7WUJ5"/>
<accession>S7WUJ5</accession>
<comment type="caution">
    <text evidence="3">The sequence shown here is derived from an EMBL/GenBank/DDBJ whole genome shotgun (WGS) entry which is preliminary data.</text>
</comment>
<proteinExistence type="predicted"/>
<dbReference type="RefSeq" id="WP_004907684.1">
    <property type="nucleotide sequence ID" value="NZ_ASYZ01000033.1"/>
</dbReference>